<feature type="domain" description="HTH cro/C1-type" evidence="1">
    <location>
        <begin position="19"/>
        <end position="60"/>
    </location>
</feature>
<dbReference type="Pfam" id="PF13443">
    <property type="entry name" value="HTH_26"/>
    <property type="match status" value="1"/>
</dbReference>
<accession>A0A9Q1ZBZ8</accession>
<sequence length="64" mass="7319">MKITIDTVLEEQSKTRYWLAQQTGITYPSIMRIANNKSTSITFDNLQKICIALNCTPNDILQID</sequence>
<dbReference type="InterPro" id="IPR001387">
    <property type="entry name" value="Cro/C1-type_HTH"/>
</dbReference>
<evidence type="ECO:0000313" key="3">
    <source>
        <dbReference type="Proteomes" id="UP000037540"/>
    </source>
</evidence>
<reference evidence="2 3" key="1">
    <citation type="submission" date="2015-07" db="EMBL/GenBank/DDBJ databases">
        <title>Draft genome sequences of 17 French Clostridium botulinum group III.</title>
        <authorList>
            <person name="Woudstra C."/>
            <person name="Le Marechal C."/>
            <person name="Souillard R."/>
            <person name="Bayon-Auboyer M.-H."/>
            <person name="Dessouter D."/>
            <person name="Fach P."/>
        </authorList>
    </citation>
    <scope>NUCLEOTIDE SEQUENCE [LARGE SCALE GENOMIC DNA]</scope>
    <source>
        <strain evidence="2 3">12LNRI-CD</strain>
        <plasmid evidence="2">p1BKT015925</plasmid>
    </source>
</reference>
<dbReference type="PROSITE" id="PS50943">
    <property type="entry name" value="HTH_CROC1"/>
    <property type="match status" value="1"/>
</dbReference>
<dbReference type="AlphaFoldDB" id="A0A9Q1ZBZ8"/>
<geneLocation type="plasmid" evidence="2">
    <name>p1BKT015925</name>
</geneLocation>
<dbReference type="EMBL" id="LGVR01000060">
    <property type="protein sequence ID" value="KOA85028.1"/>
    <property type="molecule type" value="Genomic_DNA"/>
</dbReference>
<proteinExistence type="predicted"/>
<protein>
    <submittedName>
        <fullName evidence="2">Cro/Cl family transcriptional regulator</fullName>
    </submittedName>
</protein>
<evidence type="ECO:0000259" key="1">
    <source>
        <dbReference type="PROSITE" id="PS50943"/>
    </source>
</evidence>
<dbReference type="Gene3D" id="1.10.260.40">
    <property type="entry name" value="lambda repressor-like DNA-binding domains"/>
    <property type="match status" value="1"/>
</dbReference>
<dbReference type="Proteomes" id="UP000037540">
    <property type="component" value="Unassembled WGS sequence"/>
</dbReference>
<evidence type="ECO:0000313" key="2">
    <source>
        <dbReference type="EMBL" id="KOA85028.1"/>
    </source>
</evidence>
<keyword evidence="2" id="KW-0614">Plasmid</keyword>
<dbReference type="InterPro" id="IPR010982">
    <property type="entry name" value="Lambda_DNA-bd_dom_sf"/>
</dbReference>
<dbReference type="CDD" id="cd00093">
    <property type="entry name" value="HTH_XRE"/>
    <property type="match status" value="1"/>
</dbReference>
<comment type="caution">
    <text evidence="2">The sequence shown here is derived from an EMBL/GenBank/DDBJ whole genome shotgun (WGS) entry which is preliminary data.</text>
</comment>
<dbReference type="PANTHER" id="PTHR37301">
    <property type="entry name" value="DNA-BINDING PROTEIN-RELATED"/>
    <property type="match status" value="1"/>
</dbReference>
<dbReference type="GO" id="GO:0003677">
    <property type="term" value="F:DNA binding"/>
    <property type="evidence" value="ECO:0007669"/>
    <property type="project" value="InterPro"/>
</dbReference>
<organism evidence="2 3">
    <name type="scientific">Clostridium botulinum</name>
    <dbReference type="NCBI Taxonomy" id="1491"/>
    <lineage>
        <taxon>Bacteria</taxon>
        <taxon>Bacillati</taxon>
        <taxon>Bacillota</taxon>
        <taxon>Clostridia</taxon>
        <taxon>Eubacteriales</taxon>
        <taxon>Clostridiaceae</taxon>
        <taxon>Clostridium</taxon>
    </lineage>
</organism>
<dbReference type="PANTHER" id="PTHR37301:SF1">
    <property type="entry name" value="DNA-BINDING PROTEIN"/>
    <property type="match status" value="1"/>
</dbReference>
<dbReference type="SUPFAM" id="SSF47413">
    <property type="entry name" value="lambda repressor-like DNA-binding domains"/>
    <property type="match status" value="1"/>
</dbReference>
<dbReference type="RefSeq" id="WP_003366523.1">
    <property type="nucleotide sequence ID" value="NZ_LGVP01000015.1"/>
</dbReference>
<name>A0A9Q1ZBZ8_CLOBO</name>
<gene>
    <name evidence="2" type="ORF">ADU74_10180</name>
</gene>